<protein>
    <submittedName>
        <fullName evidence="4">Aminomethyltransferase</fullName>
    </submittedName>
</protein>
<dbReference type="RefSeq" id="WP_036875825.1">
    <property type="nucleotide sequence ID" value="NZ_JOIJ01000003.1"/>
</dbReference>
<evidence type="ECO:0000259" key="2">
    <source>
        <dbReference type="Pfam" id="PF01571"/>
    </source>
</evidence>
<dbReference type="Pfam" id="PF01571">
    <property type="entry name" value="GCV_T"/>
    <property type="match status" value="1"/>
</dbReference>
<gene>
    <name evidence="4" type="ORF">JD82_02116</name>
</gene>
<dbReference type="PIRSF" id="PIRSF006487">
    <property type="entry name" value="GcvT"/>
    <property type="match status" value="1"/>
</dbReference>
<feature type="domain" description="Aminomethyltransferase C-terminal" evidence="3">
    <location>
        <begin position="282"/>
        <end position="342"/>
    </location>
</feature>
<name>A0A660CCZ6_9PSEU</name>
<dbReference type="AlphaFoldDB" id="A0A660CCZ6"/>
<dbReference type="PANTHER" id="PTHR43757:SF2">
    <property type="entry name" value="AMINOMETHYLTRANSFERASE, MITOCHONDRIAL"/>
    <property type="match status" value="1"/>
</dbReference>
<keyword evidence="4" id="KW-0808">Transferase</keyword>
<dbReference type="InterPro" id="IPR028896">
    <property type="entry name" value="GcvT/YgfZ/DmdA"/>
</dbReference>
<dbReference type="GO" id="GO:0032259">
    <property type="term" value="P:methylation"/>
    <property type="evidence" value="ECO:0007669"/>
    <property type="project" value="UniProtKB-KW"/>
</dbReference>
<dbReference type="InterPro" id="IPR027266">
    <property type="entry name" value="TrmE/GcvT-like"/>
</dbReference>
<keyword evidence="5" id="KW-1185">Reference proteome</keyword>
<evidence type="ECO:0000259" key="3">
    <source>
        <dbReference type="Pfam" id="PF08669"/>
    </source>
</evidence>
<dbReference type="Proteomes" id="UP000317303">
    <property type="component" value="Unassembled WGS sequence"/>
</dbReference>
<comment type="caution">
    <text evidence="4">The sequence shown here is derived from an EMBL/GenBank/DDBJ whole genome shotgun (WGS) entry which is preliminary data.</text>
</comment>
<evidence type="ECO:0000313" key="4">
    <source>
        <dbReference type="EMBL" id="TWH20274.1"/>
    </source>
</evidence>
<dbReference type="Pfam" id="PF08669">
    <property type="entry name" value="GCV_T_C"/>
    <property type="match status" value="1"/>
</dbReference>
<dbReference type="Gene3D" id="3.30.1360.120">
    <property type="entry name" value="Probable tRNA modification gtpase trme, domain 1"/>
    <property type="match status" value="1"/>
</dbReference>
<organism evidence="4 5">
    <name type="scientific">Prauserella rugosa</name>
    <dbReference type="NCBI Taxonomy" id="43354"/>
    <lineage>
        <taxon>Bacteria</taxon>
        <taxon>Bacillati</taxon>
        <taxon>Actinomycetota</taxon>
        <taxon>Actinomycetes</taxon>
        <taxon>Pseudonocardiales</taxon>
        <taxon>Pseudonocardiaceae</taxon>
        <taxon>Prauserella</taxon>
    </lineage>
</organism>
<feature type="region of interest" description="Disordered" evidence="1">
    <location>
        <begin position="1"/>
        <end position="21"/>
    </location>
</feature>
<keyword evidence="4" id="KW-0489">Methyltransferase</keyword>
<dbReference type="PANTHER" id="PTHR43757">
    <property type="entry name" value="AMINOMETHYLTRANSFERASE"/>
    <property type="match status" value="1"/>
</dbReference>
<sequence length="364" mass="37830">MSETQSSASPSPTSPLSGTYPDTTVYGAVGDAVVAMRYAALADEYEAIRHRSAVFDLAGTPLIEITGDDATDFAQRVLGRDVEFLTAERCMTSLVLTADGAVVDQVEVWGREDGLLLAGSVGAGPRLLEHLHAEAGNGVSITDRSDELALLAFEGPYAWGVVGRLIDGELAALPFESVVDASWDGVDIVFARTGATAEYGYKVLVAADAVEKLWTLATAEATPAGYEALELAMLEVRQPITRFEAAGADVVEMGAGWLVDITKDDFVGKDAVQAAFASPDTKRTVGFSGSTSLPERGAAVLAGGEVVGEVVHAVHSVALGTTLGLARVTPDLAAAGLTLTVGDAEVTTLTSPYVTPKSWSTPII</sequence>
<dbReference type="SUPFAM" id="SSF101790">
    <property type="entry name" value="Aminomethyltransferase beta-barrel domain"/>
    <property type="match status" value="1"/>
</dbReference>
<accession>A0A660CCZ6</accession>
<dbReference type="SUPFAM" id="SSF103025">
    <property type="entry name" value="Folate-binding domain"/>
    <property type="match status" value="1"/>
</dbReference>
<reference evidence="4 5" key="1">
    <citation type="submission" date="2019-07" db="EMBL/GenBank/DDBJ databases">
        <title>R&amp;d 2014.</title>
        <authorList>
            <person name="Klenk H.-P."/>
        </authorList>
    </citation>
    <scope>NUCLEOTIDE SEQUENCE [LARGE SCALE GENOMIC DNA]</scope>
    <source>
        <strain evidence="4 5">DSM 43194</strain>
    </source>
</reference>
<dbReference type="InterPro" id="IPR006222">
    <property type="entry name" value="GCVT_N"/>
</dbReference>
<evidence type="ECO:0000313" key="5">
    <source>
        <dbReference type="Proteomes" id="UP000317303"/>
    </source>
</evidence>
<dbReference type="GO" id="GO:0005829">
    <property type="term" value="C:cytosol"/>
    <property type="evidence" value="ECO:0007669"/>
    <property type="project" value="TreeGrafter"/>
</dbReference>
<evidence type="ECO:0000256" key="1">
    <source>
        <dbReference type="SAM" id="MobiDB-lite"/>
    </source>
</evidence>
<proteinExistence type="predicted"/>
<dbReference type="OrthoDB" id="2055370at2"/>
<dbReference type="GO" id="GO:0008168">
    <property type="term" value="F:methyltransferase activity"/>
    <property type="evidence" value="ECO:0007669"/>
    <property type="project" value="UniProtKB-KW"/>
</dbReference>
<feature type="domain" description="GCVT N-terminal" evidence="2">
    <location>
        <begin position="39"/>
        <end position="263"/>
    </location>
</feature>
<dbReference type="InterPro" id="IPR013977">
    <property type="entry name" value="GcvT_C"/>
</dbReference>
<dbReference type="EMBL" id="VLJV01000001">
    <property type="protein sequence ID" value="TWH20274.1"/>
    <property type="molecule type" value="Genomic_DNA"/>
</dbReference>
<dbReference type="InterPro" id="IPR029043">
    <property type="entry name" value="GcvT/YgfZ_C"/>
</dbReference>